<dbReference type="EMBL" id="JBAHYK010002638">
    <property type="protein sequence ID" value="KAL0564670.1"/>
    <property type="molecule type" value="Genomic_DNA"/>
</dbReference>
<proteinExistence type="inferred from homology"/>
<dbReference type="Pfam" id="PF00888">
    <property type="entry name" value="Cullin"/>
    <property type="match status" value="1"/>
</dbReference>
<name>A0ABR3EP60_9AGAR</name>
<gene>
    <name evidence="3" type="ORF">V5O48_017371</name>
</gene>
<comment type="caution">
    <text evidence="3">The sequence shown here is derived from an EMBL/GenBank/DDBJ whole genome shotgun (WGS) entry which is preliminary data.</text>
</comment>
<reference evidence="3 4" key="1">
    <citation type="submission" date="2024-02" db="EMBL/GenBank/DDBJ databases">
        <title>A draft genome for the cacao thread blight pathogen Marasmius crinis-equi.</title>
        <authorList>
            <person name="Cohen S.P."/>
            <person name="Baruah I.K."/>
            <person name="Amoako-Attah I."/>
            <person name="Bukari Y."/>
            <person name="Meinhardt L.W."/>
            <person name="Bailey B.A."/>
        </authorList>
    </citation>
    <scope>NUCLEOTIDE SEQUENCE [LARGE SCALE GENOMIC DNA]</scope>
    <source>
        <strain evidence="3 4">GH-76</strain>
    </source>
</reference>
<dbReference type="SUPFAM" id="SSF74788">
    <property type="entry name" value="Cullin repeat-like"/>
    <property type="match status" value="1"/>
</dbReference>
<feature type="domain" description="Cullin N-terminal" evidence="2">
    <location>
        <begin position="98"/>
        <end position="331"/>
    </location>
</feature>
<evidence type="ECO:0000313" key="4">
    <source>
        <dbReference type="Proteomes" id="UP001465976"/>
    </source>
</evidence>
<accession>A0ABR3EP60</accession>
<protein>
    <recommendedName>
        <fullName evidence="2">Cullin N-terminal domain-containing protein</fullName>
    </recommendedName>
</protein>
<evidence type="ECO:0000256" key="1">
    <source>
        <dbReference type="ARBA" id="ARBA00006019"/>
    </source>
</evidence>
<sequence>MLNVYHILELPKHGDGFSATSSPAINALDVGSASPPRKVVRLETDVDIASASRARVKSNGVVKMQILGGSANKAKPTDETDKKMIGEFLRVVLHREGRELKETYEKTYNRCRSVVLKYRQGASLYDTLKLELEKCNIRVYQELRQSEKKGMDWIALFVEICDWFHDQLNVVRSVLAFLDQAYVPSVKGLLNIHDLGFALFNARIFTDQAIESVLRESLQLWSSDDERKSERKHPGRHNVAKLLTHLEIHGQYARAEEIYEKITRYYYTHESTNKAEEFAAHPEHFLKHVISRIDSEMDRTRDVFPPMSWSLIQETTEQALMENRAEWLAKEGKKNGRSSTFGEC</sequence>
<organism evidence="3 4">
    <name type="scientific">Marasmius crinis-equi</name>
    <dbReference type="NCBI Taxonomy" id="585013"/>
    <lineage>
        <taxon>Eukaryota</taxon>
        <taxon>Fungi</taxon>
        <taxon>Dikarya</taxon>
        <taxon>Basidiomycota</taxon>
        <taxon>Agaricomycotina</taxon>
        <taxon>Agaricomycetes</taxon>
        <taxon>Agaricomycetidae</taxon>
        <taxon>Agaricales</taxon>
        <taxon>Marasmiineae</taxon>
        <taxon>Marasmiaceae</taxon>
        <taxon>Marasmius</taxon>
    </lineage>
</organism>
<dbReference type="Gene3D" id="1.20.1310.10">
    <property type="entry name" value="Cullin Repeats"/>
    <property type="match status" value="2"/>
</dbReference>
<evidence type="ECO:0000313" key="3">
    <source>
        <dbReference type="EMBL" id="KAL0564670.1"/>
    </source>
</evidence>
<dbReference type="Proteomes" id="UP001465976">
    <property type="component" value="Unassembled WGS sequence"/>
</dbReference>
<keyword evidence="4" id="KW-1185">Reference proteome</keyword>
<comment type="similarity">
    <text evidence="1">Belongs to the cullin family.</text>
</comment>
<evidence type="ECO:0000259" key="2">
    <source>
        <dbReference type="Pfam" id="PF00888"/>
    </source>
</evidence>
<dbReference type="InterPro" id="IPR016159">
    <property type="entry name" value="Cullin_repeat-like_dom_sf"/>
</dbReference>
<dbReference type="InterPro" id="IPR001373">
    <property type="entry name" value="Cullin_N"/>
</dbReference>